<gene>
    <name evidence="10" type="ORF">CYCCA115_LOCUS1050</name>
</gene>
<evidence type="ECO:0000256" key="7">
    <source>
        <dbReference type="PROSITE-ProRule" id="PRU01393"/>
    </source>
</evidence>
<dbReference type="InterPro" id="IPR001578">
    <property type="entry name" value="Peptidase_C12_UCH"/>
</dbReference>
<dbReference type="AlphaFoldDB" id="A0AAD2CDH8"/>
<feature type="domain" description="UCH catalytic" evidence="9">
    <location>
        <begin position="11"/>
        <end position="236"/>
    </location>
</feature>
<dbReference type="InterPro" id="IPR036959">
    <property type="entry name" value="Peptidase_C12_UCH_sf"/>
</dbReference>
<evidence type="ECO:0000313" key="11">
    <source>
        <dbReference type="Proteomes" id="UP001295423"/>
    </source>
</evidence>
<evidence type="ECO:0000256" key="6">
    <source>
        <dbReference type="ARBA" id="ARBA00022807"/>
    </source>
</evidence>
<keyword evidence="6 7" id="KW-0788">Thiol protease</keyword>
<dbReference type="Proteomes" id="UP001295423">
    <property type="component" value="Unassembled WGS sequence"/>
</dbReference>
<feature type="site" description="Transition state stabilizer" evidence="7">
    <location>
        <position position="92"/>
    </location>
</feature>
<keyword evidence="5 7" id="KW-0378">Hydrolase</keyword>
<sequence length="239" mass="26563">MANDETTKKQKWFPLESNPALINGYINKLGYDTSLYEFCDVFSTEDWALEMIPQPVAAVLMLYPLTEKQTSAVGDDVVATEEMKDRVWFMKQRIGNACGTIGLVHALLNAPEALKVFEPDSWLAKFAEDTPIPLSPVSKAERLEQDSKIAKMHDAATSSETNATSRGNIDDKILTHFIALVCVDGKLYELDGRKEGPICHGPTSQMTLLKDACGVIKKFMARDPTEMRFTITALAPKQM</sequence>
<feature type="active site" description="Nucleophile" evidence="7">
    <location>
        <position position="98"/>
    </location>
</feature>
<proteinExistence type="inferred from homology"/>
<dbReference type="EC" id="3.4.19.12" evidence="8"/>
<keyword evidence="4 7" id="KW-0833">Ubl conjugation pathway</keyword>
<dbReference type="GO" id="GO:0004843">
    <property type="term" value="F:cysteine-type deubiquitinase activity"/>
    <property type="evidence" value="ECO:0007669"/>
    <property type="project" value="UniProtKB-UniRule"/>
</dbReference>
<protein>
    <recommendedName>
        <fullName evidence="8">Ubiquitin carboxyl-terminal hydrolase</fullName>
        <ecNumber evidence="8">3.4.19.12</ecNumber>
    </recommendedName>
</protein>
<dbReference type="InterPro" id="IPR038765">
    <property type="entry name" value="Papain-like_cys_pep_sf"/>
</dbReference>
<dbReference type="GO" id="GO:0006511">
    <property type="term" value="P:ubiquitin-dependent protein catabolic process"/>
    <property type="evidence" value="ECO:0007669"/>
    <property type="project" value="UniProtKB-UniRule"/>
</dbReference>
<evidence type="ECO:0000256" key="5">
    <source>
        <dbReference type="ARBA" id="ARBA00022801"/>
    </source>
</evidence>
<reference evidence="10" key="1">
    <citation type="submission" date="2023-08" db="EMBL/GenBank/DDBJ databases">
        <authorList>
            <person name="Audoor S."/>
            <person name="Bilcke G."/>
        </authorList>
    </citation>
    <scope>NUCLEOTIDE SEQUENCE</scope>
</reference>
<feature type="active site" description="Proton donor" evidence="7">
    <location>
        <position position="176"/>
    </location>
</feature>
<dbReference type="GO" id="GO:0005737">
    <property type="term" value="C:cytoplasm"/>
    <property type="evidence" value="ECO:0007669"/>
    <property type="project" value="TreeGrafter"/>
</dbReference>
<comment type="similarity">
    <text evidence="2 7 8">Belongs to the peptidase C12 family.</text>
</comment>
<evidence type="ECO:0000256" key="1">
    <source>
        <dbReference type="ARBA" id="ARBA00000707"/>
    </source>
</evidence>
<evidence type="ECO:0000256" key="4">
    <source>
        <dbReference type="ARBA" id="ARBA00022786"/>
    </source>
</evidence>
<dbReference type="PROSITE" id="PS52048">
    <property type="entry name" value="UCH_DOMAIN"/>
    <property type="match status" value="1"/>
</dbReference>
<organism evidence="10 11">
    <name type="scientific">Cylindrotheca closterium</name>
    <dbReference type="NCBI Taxonomy" id="2856"/>
    <lineage>
        <taxon>Eukaryota</taxon>
        <taxon>Sar</taxon>
        <taxon>Stramenopiles</taxon>
        <taxon>Ochrophyta</taxon>
        <taxon>Bacillariophyta</taxon>
        <taxon>Bacillariophyceae</taxon>
        <taxon>Bacillariophycidae</taxon>
        <taxon>Bacillariales</taxon>
        <taxon>Bacillariaceae</taxon>
        <taxon>Cylindrotheca</taxon>
    </lineage>
</organism>
<name>A0AAD2CDH8_9STRA</name>
<evidence type="ECO:0000256" key="3">
    <source>
        <dbReference type="ARBA" id="ARBA00022670"/>
    </source>
</evidence>
<feature type="site" description="Important for enzyme activity" evidence="7">
    <location>
        <position position="191"/>
    </location>
</feature>
<evidence type="ECO:0000313" key="10">
    <source>
        <dbReference type="EMBL" id="CAJ1923779.1"/>
    </source>
</evidence>
<dbReference type="Gene3D" id="3.40.532.10">
    <property type="entry name" value="Peptidase C12, ubiquitin carboxyl-terminal hydrolase"/>
    <property type="match status" value="1"/>
</dbReference>
<evidence type="ECO:0000256" key="2">
    <source>
        <dbReference type="ARBA" id="ARBA00009326"/>
    </source>
</evidence>
<dbReference type="CDD" id="cd09616">
    <property type="entry name" value="Peptidase_C12_UCH_L1_L3"/>
    <property type="match status" value="1"/>
</dbReference>
<keyword evidence="11" id="KW-1185">Reference proteome</keyword>
<dbReference type="Pfam" id="PF01088">
    <property type="entry name" value="Peptidase_C12"/>
    <property type="match status" value="1"/>
</dbReference>
<comment type="catalytic activity">
    <reaction evidence="1 7 8">
        <text>Thiol-dependent hydrolysis of ester, thioester, amide, peptide and isopeptide bonds formed by the C-terminal Gly of ubiquitin (a 76-residue protein attached to proteins as an intracellular targeting signal).</text>
        <dbReference type="EC" id="3.4.19.12"/>
    </reaction>
</comment>
<dbReference type="FunFam" id="3.40.532.10:FF:000006">
    <property type="entry name" value="Ubiquitin carboxyl-terminal hydrolase"/>
    <property type="match status" value="1"/>
</dbReference>
<evidence type="ECO:0000259" key="9">
    <source>
        <dbReference type="PROSITE" id="PS52048"/>
    </source>
</evidence>
<dbReference type="GO" id="GO:0016579">
    <property type="term" value="P:protein deubiquitination"/>
    <property type="evidence" value="ECO:0007669"/>
    <property type="project" value="TreeGrafter"/>
</dbReference>
<dbReference type="EMBL" id="CAKOGP040000002">
    <property type="protein sequence ID" value="CAJ1923779.1"/>
    <property type="molecule type" value="Genomic_DNA"/>
</dbReference>
<dbReference type="PANTHER" id="PTHR10589">
    <property type="entry name" value="UBIQUITIN CARBOXYL-TERMINAL HYDROLASE"/>
    <property type="match status" value="1"/>
</dbReference>
<accession>A0AAD2CDH8</accession>
<comment type="caution">
    <text evidence="10">The sequence shown here is derived from an EMBL/GenBank/DDBJ whole genome shotgun (WGS) entry which is preliminary data.</text>
</comment>
<dbReference type="PANTHER" id="PTHR10589:SF17">
    <property type="entry name" value="UBIQUITIN CARBOXYL-TERMINAL HYDROLASE"/>
    <property type="match status" value="1"/>
</dbReference>
<dbReference type="SUPFAM" id="SSF54001">
    <property type="entry name" value="Cysteine proteinases"/>
    <property type="match status" value="1"/>
</dbReference>
<keyword evidence="3 7" id="KW-0645">Protease</keyword>
<evidence type="ECO:0000256" key="8">
    <source>
        <dbReference type="RuleBase" id="RU361215"/>
    </source>
</evidence>
<dbReference type="PRINTS" id="PR00707">
    <property type="entry name" value="UBCTHYDRLASE"/>
</dbReference>